<dbReference type="Proteomes" id="UP000503447">
    <property type="component" value="Chromosome"/>
</dbReference>
<feature type="transmembrane region" description="Helical" evidence="1">
    <location>
        <begin position="381"/>
        <end position="401"/>
    </location>
</feature>
<feature type="transmembrane region" description="Helical" evidence="1">
    <location>
        <begin position="246"/>
        <end position="262"/>
    </location>
</feature>
<feature type="transmembrane region" description="Helical" evidence="1">
    <location>
        <begin position="141"/>
        <end position="165"/>
    </location>
</feature>
<evidence type="ECO:0000256" key="1">
    <source>
        <dbReference type="SAM" id="Phobius"/>
    </source>
</evidence>
<feature type="transmembrane region" description="Helical" evidence="1">
    <location>
        <begin position="410"/>
        <end position="430"/>
    </location>
</feature>
<reference evidence="3" key="1">
    <citation type="submission" date="2020-05" db="EMBL/GenBank/DDBJ databases">
        <title>Frigoriglobus tundricola gen. nov., sp. nov., a psychrotolerant cellulolytic planctomycete of the family Gemmataceae with two divergent copies of 16S rRNA gene.</title>
        <authorList>
            <person name="Kulichevskaya I.S."/>
            <person name="Ivanova A.A."/>
            <person name="Naumoff D.G."/>
            <person name="Beletsky A.V."/>
            <person name="Rijpstra W.I.C."/>
            <person name="Sinninghe Damste J.S."/>
            <person name="Mardanov A.V."/>
            <person name="Ravin N.V."/>
            <person name="Dedysh S.N."/>
        </authorList>
    </citation>
    <scope>NUCLEOTIDE SEQUENCE [LARGE SCALE GENOMIC DNA]</scope>
    <source>
        <strain evidence="3">PL17</strain>
    </source>
</reference>
<keyword evidence="1" id="KW-0812">Transmembrane</keyword>
<feature type="transmembrane region" description="Helical" evidence="1">
    <location>
        <begin position="221"/>
        <end position="240"/>
    </location>
</feature>
<protein>
    <recommendedName>
        <fullName evidence="4">Glycosyltransferase RgtA/B/C/D-like domain-containing protein</fullName>
    </recommendedName>
</protein>
<name>A0A6M5YNB8_9BACT</name>
<evidence type="ECO:0000313" key="2">
    <source>
        <dbReference type="EMBL" id="QJW95465.1"/>
    </source>
</evidence>
<keyword evidence="1" id="KW-1133">Transmembrane helix</keyword>
<dbReference type="AlphaFoldDB" id="A0A6M5YNB8"/>
<keyword evidence="3" id="KW-1185">Reference proteome</keyword>
<sequence>MPAHAPLPNRARRVLFVAIAIQLVLFLTEARSSVTALADSSTANRPQVAGALVRVIDGHGYYAWLRSALIDGDWQFENEFDFYRAHWKGGESLRGRTPTGATPNHWSVGPALVWAAGVVPVHLLVTACGWEQEEPAGYGPLYQLAVGSVTLILSVATLLFAYGIARRFAPPGAAAAAAAVIVLGTPLVAYGTVEVVMAHGPAAAALAAFLYAWLRTEGGAGARRWFVLGLLLGVACLMRWQLATFAVVPAAEAVGLMVAAGWRKAPGLLVRLTAAAGFGTLIGFAPQIAAWWVVYGVPLLNPHPTHPDWLAPSFWRVLGSTDRSLFFWTPVTLLAVFGYGAAVRSSAPRCGAARMLLLGAAVQIYFVAAVCDRGVFLGWSFGFRMLTETCVVLVVGLAALFDRVGPRRPVLLASVLSGLVLWNLILLGVYRHGFQPPEGSDPAVLVQKAARYLQSRRLDAVVSVVMAFGLLRVLTTALRRVAPGADRAPEPVEPPGARREV</sequence>
<evidence type="ECO:0008006" key="4">
    <source>
        <dbReference type="Google" id="ProtNLM"/>
    </source>
</evidence>
<dbReference type="EMBL" id="CP053452">
    <property type="protein sequence ID" value="QJW95465.1"/>
    <property type="molecule type" value="Genomic_DNA"/>
</dbReference>
<feature type="transmembrane region" description="Helical" evidence="1">
    <location>
        <begin position="269"/>
        <end position="294"/>
    </location>
</feature>
<dbReference type="RefSeq" id="WP_171471242.1">
    <property type="nucleotide sequence ID" value="NZ_CP053452.2"/>
</dbReference>
<feature type="transmembrane region" description="Helical" evidence="1">
    <location>
        <begin position="196"/>
        <end position="214"/>
    </location>
</feature>
<feature type="transmembrane region" description="Helical" evidence="1">
    <location>
        <begin position="325"/>
        <end position="343"/>
    </location>
</feature>
<gene>
    <name evidence="2" type="ORF">FTUN_3014</name>
</gene>
<organism evidence="2 3">
    <name type="scientific">Frigoriglobus tundricola</name>
    <dbReference type="NCBI Taxonomy" id="2774151"/>
    <lineage>
        <taxon>Bacteria</taxon>
        <taxon>Pseudomonadati</taxon>
        <taxon>Planctomycetota</taxon>
        <taxon>Planctomycetia</taxon>
        <taxon>Gemmatales</taxon>
        <taxon>Gemmataceae</taxon>
        <taxon>Frigoriglobus</taxon>
    </lineage>
</organism>
<feature type="transmembrane region" description="Helical" evidence="1">
    <location>
        <begin position="172"/>
        <end position="190"/>
    </location>
</feature>
<keyword evidence="1" id="KW-0472">Membrane</keyword>
<accession>A0A6M5YNB8</accession>
<evidence type="ECO:0000313" key="3">
    <source>
        <dbReference type="Proteomes" id="UP000503447"/>
    </source>
</evidence>
<proteinExistence type="predicted"/>
<dbReference type="KEGG" id="ftj:FTUN_3014"/>
<feature type="transmembrane region" description="Helical" evidence="1">
    <location>
        <begin position="355"/>
        <end position="375"/>
    </location>
</feature>